<gene>
    <name evidence="3" type="ORF">OESDEN_03076</name>
</gene>
<dbReference type="SUPFAM" id="SSF57302">
    <property type="entry name" value="Snake toxin-like"/>
    <property type="match status" value="1"/>
</dbReference>
<evidence type="ECO:0000313" key="3">
    <source>
        <dbReference type="EMBL" id="KHJ96952.1"/>
    </source>
</evidence>
<dbReference type="CDD" id="cd00117">
    <property type="entry name" value="TFP"/>
    <property type="match status" value="1"/>
</dbReference>
<keyword evidence="2" id="KW-0812">Transmembrane</keyword>
<dbReference type="InterPro" id="IPR045860">
    <property type="entry name" value="Snake_toxin-like_sf"/>
</dbReference>
<dbReference type="EMBL" id="KN549552">
    <property type="protein sequence ID" value="KHJ96952.1"/>
    <property type="molecule type" value="Genomic_DNA"/>
</dbReference>
<reference evidence="3 4" key="1">
    <citation type="submission" date="2014-03" db="EMBL/GenBank/DDBJ databases">
        <title>Draft genome of the hookworm Oesophagostomum dentatum.</title>
        <authorList>
            <person name="Mitreva M."/>
        </authorList>
    </citation>
    <scope>NUCLEOTIDE SEQUENCE [LARGE SCALE GENOMIC DNA]</scope>
    <source>
        <strain evidence="3 4">OD-Hann</strain>
    </source>
</reference>
<feature type="region of interest" description="Disordered" evidence="1">
    <location>
        <begin position="114"/>
        <end position="159"/>
    </location>
</feature>
<evidence type="ECO:0000313" key="4">
    <source>
        <dbReference type="Proteomes" id="UP000053660"/>
    </source>
</evidence>
<accession>A0A0B1TM86</accession>
<dbReference type="AlphaFoldDB" id="A0A0B1TM86"/>
<evidence type="ECO:0000256" key="1">
    <source>
        <dbReference type="SAM" id="MobiDB-lite"/>
    </source>
</evidence>
<proteinExistence type="predicted"/>
<organism evidence="3 4">
    <name type="scientific">Oesophagostomum dentatum</name>
    <name type="common">Nodular worm</name>
    <dbReference type="NCBI Taxonomy" id="61180"/>
    <lineage>
        <taxon>Eukaryota</taxon>
        <taxon>Metazoa</taxon>
        <taxon>Ecdysozoa</taxon>
        <taxon>Nematoda</taxon>
        <taxon>Chromadorea</taxon>
        <taxon>Rhabditida</taxon>
        <taxon>Rhabditina</taxon>
        <taxon>Rhabditomorpha</taxon>
        <taxon>Strongyloidea</taxon>
        <taxon>Strongylidae</taxon>
        <taxon>Oesophagostomum</taxon>
    </lineage>
</organism>
<keyword evidence="2" id="KW-1133">Transmembrane helix</keyword>
<protein>
    <recommendedName>
        <fullName evidence="5">UPAR/Ly6 domain-containing protein</fullName>
    </recommendedName>
</protein>
<keyword evidence="2" id="KW-0472">Membrane</keyword>
<name>A0A0B1TM86_OESDE</name>
<evidence type="ECO:0008006" key="5">
    <source>
        <dbReference type="Google" id="ProtNLM"/>
    </source>
</evidence>
<feature type="transmembrane region" description="Helical" evidence="2">
    <location>
        <begin position="190"/>
        <end position="210"/>
    </location>
</feature>
<evidence type="ECO:0000256" key="2">
    <source>
        <dbReference type="SAM" id="Phobius"/>
    </source>
</evidence>
<sequence length="211" mass="22601">MPPPIEPVQSNKEVLRCLACVESGINDPTVDCSSSAPAACSIREEFCLTKQAQNDDGSFTMEKGCIARAALTSLMDSSDVKMGCATASGGMVNYCVCQGDLCNKESLLSQAQVTGVRKSESPSKPKAPTVERLPEVEAPKPKTPSVDMPTVFLDNDDAPKTDTATVPELRITDEERELMARQKEWAEADLTGACSAFFTVLIPLILAVILL</sequence>
<dbReference type="Proteomes" id="UP000053660">
    <property type="component" value="Unassembled WGS sequence"/>
</dbReference>
<dbReference type="PANTHER" id="PTHR34721:SF12">
    <property type="entry name" value="PROTEIN QUIVER"/>
    <property type="match status" value="1"/>
</dbReference>
<keyword evidence="4" id="KW-1185">Reference proteome</keyword>
<dbReference type="OrthoDB" id="5850827at2759"/>
<dbReference type="PANTHER" id="PTHR34721">
    <property type="entry name" value="PROTEIN CBG09734"/>
    <property type="match status" value="1"/>
</dbReference>